<dbReference type="InterPro" id="IPR000008">
    <property type="entry name" value="C2_dom"/>
</dbReference>
<evidence type="ECO:0000313" key="5">
    <source>
        <dbReference type="Proteomes" id="UP000014760"/>
    </source>
</evidence>
<gene>
    <name evidence="3" type="ORF">CAPTEDRAFT_147644</name>
</gene>
<dbReference type="OMA" id="YEMDALL"/>
<evidence type="ECO:0000313" key="3">
    <source>
        <dbReference type="EMBL" id="ELU05063.1"/>
    </source>
</evidence>
<dbReference type="Gene3D" id="2.60.40.150">
    <property type="entry name" value="C2 domain"/>
    <property type="match status" value="1"/>
</dbReference>
<reference evidence="4" key="3">
    <citation type="submission" date="2015-06" db="UniProtKB">
        <authorList>
            <consortium name="EnsemblMetazoa"/>
        </authorList>
    </citation>
    <scope>IDENTIFICATION</scope>
</reference>
<protein>
    <recommendedName>
        <fullName evidence="2">C2 domain-containing protein</fullName>
    </recommendedName>
</protein>
<reference evidence="3 5" key="2">
    <citation type="journal article" date="2013" name="Nature">
        <title>Insights into bilaterian evolution from three spiralian genomes.</title>
        <authorList>
            <person name="Simakov O."/>
            <person name="Marletaz F."/>
            <person name="Cho S.J."/>
            <person name="Edsinger-Gonzales E."/>
            <person name="Havlak P."/>
            <person name="Hellsten U."/>
            <person name="Kuo D.H."/>
            <person name="Larsson T."/>
            <person name="Lv J."/>
            <person name="Arendt D."/>
            <person name="Savage R."/>
            <person name="Osoegawa K."/>
            <person name="de Jong P."/>
            <person name="Grimwood J."/>
            <person name="Chapman J.A."/>
            <person name="Shapiro H."/>
            <person name="Aerts A."/>
            <person name="Otillar R.P."/>
            <person name="Terry A.Y."/>
            <person name="Boore J.L."/>
            <person name="Grigoriev I.V."/>
            <person name="Lindberg D.R."/>
            <person name="Seaver E.C."/>
            <person name="Weisblat D.A."/>
            <person name="Putnam N.H."/>
            <person name="Rokhsar D.S."/>
        </authorList>
    </citation>
    <scope>NUCLEOTIDE SEQUENCE</scope>
    <source>
        <strain evidence="3 5">I ESC-2004</strain>
    </source>
</reference>
<proteinExistence type="predicted"/>
<organism evidence="3">
    <name type="scientific">Capitella teleta</name>
    <name type="common">Polychaete worm</name>
    <dbReference type="NCBI Taxonomy" id="283909"/>
    <lineage>
        <taxon>Eukaryota</taxon>
        <taxon>Metazoa</taxon>
        <taxon>Spiralia</taxon>
        <taxon>Lophotrochozoa</taxon>
        <taxon>Annelida</taxon>
        <taxon>Polychaeta</taxon>
        <taxon>Sedentaria</taxon>
        <taxon>Scolecida</taxon>
        <taxon>Capitellidae</taxon>
        <taxon>Capitella</taxon>
    </lineage>
</organism>
<evidence type="ECO:0000259" key="2">
    <source>
        <dbReference type="PROSITE" id="PS50004"/>
    </source>
</evidence>
<evidence type="ECO:0000313" key="4">
    <source>
        <dbReference type="EnsemblMetazoa" id="CapteP147644"/>
    </source>
</evidence>
<dbReference type="InterPro" id="IPR037726">
    <property type="entry name" value="C2A_Ferlin"/>
</dbReference>
<dbReference type="STRING" id="283909.R7UG74"/>
<dbReference type="EnsemblMetazoa" id="CapteT147644">
    <property type="protein sequence ID" value="CapteP147644"/>
    <property type="gene ID" value="CapteG147644"/>
</dbReference>
<dbReference type="PROSITE" id="PS50004">
    <property type="entry name" value="C2"/>
    <property type="match status" value="1"/>
</dbReference>
<sequence length="165" mass="18580">MALVLTLKSVENLPGKADRLIQATYRGLTYTTKIIPRAKGVAYFGQTFEWPVARAAESDESLHIQLFNFSKYLNNKCIGTYSLFLQHLIEHGELKISESLTDHLNRISDINITFEVRYYSPDGKVGQWNQGEFTGDDVDGQSIGSGSSYRPPSGLEDTMSFKFEE</sequence>
<dbReference type="EMBL" id="AMQN01007955">
    <property type="status" value="NOT_ANNOTATED_CDS"/>
    <property type="molecule type" value="Genomic_DNA"/>
</dbReference>
<dbReference type="AlphaFoldDB" id="R7UG74"/>
<dbReference type="InterPro" id="IPR035892">
    <property type="entry name" value="C2_domain_sf"/>
</dbReference>
<dbReference type="CDD" id="cd08373">
    <property type="entry name" value="C2A_Ferlin"/>
    <property type="match status" value="1"/>
</dbReference>
<accession>R7UG74</accession>
<feature type="domain" description="C2" evidence="2">
    <location>
        <begin position="1"/>
        <end position="100"/>
    </location>
</feature>
<dbReference type="EMBL" id="KB301807">
    <property type="protein sequence ID" value="ELU05063.1"/>
    <property type="molecule type" value="Genomic_DNA"/>
</dbReference>
<dbReference type="Proteomes" id="UP000014760">
    <property type="component" value="Unassembled WGS sequence"/>
</dbReference>
<keyword evidence="5" id="KW-1185">Reference proteome</keyword>
<dbReference type="OrthoDB" id="10059618at2759"/>
<reference evidence="5" key="1">
    <citation type="submission" date="2012-12" db="EMBL/GenBank/DDBJ databases">
        <authorList>
            <person name="Hellsten U."/>
            <person name="Grimwood J."/>
            <person name="Chapman J.A."/>
            <person name="Shapiro H."/>
            <person name="Aerts A."/>
            <person name="Otillar R.P."/>
            <person name="Terry A.Y."/>
            <person name="Boore J.L."/>
            <person name="Simakov O."/>
            <person name="Marletaz F."/>
            <person name="Cho S.-J."/>
            <person name="Edsinger-Gonzales E."/>
            <person name="Havlak P."/>
            <person name="Kuo D.-H."/>
            <person name="Larsson T."/>
            <person name="Lv J."/>
            <person name="Arendt D."/>
            <person name="Savage R."/>
            <person name="Osoegawa K."/>
            <person name="de Jong P."/>
            <person name="Lindberg D.R."/>
            <person name="Seaver E.C."/>
            <person name="Weisblat D.A."/>
            <person name="Putnam N.H."/>
            <person name="Grigoriev I.V."/>
            <person name="Rokhsar D.S."/>
        </authorList>
    </citation>
    <scope>NUCLEOTIDE SEQUENCE</scope>
    <source>
        <strain evidence="5">I ESC-2004</strain>
    </source>
</reference>
<name>R7UG74_CAPTE</name>
<dbReference type="SUPFAM" id="SSF49562">
    <property type="entry name" value="C2 domain (Calcium/lipid-binding domain, CaLB)"/>
    <property type="match status" value="1"/>
</dbReference>
<evidence type="ECO:0000256" key="1">
    <source>
        <dbReference type="SAM" id="MobiDB-lite"/>
    </source>
</evidence>
<dbReference type="Pfam" id="PF00168">
    <property type="entry name" value="C2"/>
    <property type="match status" value="1"/>
</dbReference>
<dbReference type="HOGENOM" id="CLU_1612369_0_0_1"/>
<feature type="region of interest" description="Disordered" evidence="1">
    <location>
        <begin position="135"/>
        <end position="165"/>
    </location>
</feature>